<dbReference type="InterPro" id="IPR001296">
    <property type="entry name" value="Glyco_trans_1"/>
</dbReference>
<comment type="caution">
    <text evidence="3">The sequence shown here is derived from an EMBL/GenBank/DDBJ whole genome shotgun (WGS) entry which is preliminary data.</text>
</comment>
<dbReference type="GO" id="GO:0016757">
    <property type="term" value="F:glycosyltransferase activity"/>
    <property type="evidence" value="ECO:0007669"/>
    <property type="project" value="InterPro"/>
</dbReference>
<evidence type="ECO:0008006" key="5">
    <source>
        <dbReference type="Google" id="ProtNLM"/>
    </source>
</evidence>
<dbReference type="AlphaFoldDB" id="A0A1F7UP03"/>
<feature type="domain" description="Glycosyl transferase family 1" evidence="1">
    <location>
        <begin position="198"/>
        <end position="326"/>
    </location>
</feature>
<evidence type="ECO:0000313" key="3">
    <source>
        <dbReference type="EMBL" id="OGL79979.1"/>
    </source>
</evidence>
<evidence type="ECO:0000259" key="2">
    <source>
        <dbReference type="Pfam" id="PF13439"/>
    </source>
</evidence>
<name>A0A1F7UP03_9BACT</name>
<dbReference type="SUPFAM" id="SSF53756">
    <property type="entry name" value="UDP-Glycosyltransferase/glycogen phosphorylase"/>
    <property type="match status" value="1"/>
</dbReference>
<protein>
    <recommendedName>
        <fullName evidence="5">Glycosyl transferase family 1 domain-containing protein</fullName>
    </recommendedName>
</protein>
<sequence length="372" mass="42904">MRLALVHDYLIQDGGAERVLRAFAEIWPEAPIFVLFHDKKRWPEFRGRSINTSVLQDMPGVLKYYRWTLPLMPAATEHHDLGEFDVVLSSASAFAKGIVTRPDALHICYCHTPTRYLWTDTHSYIKDLRTNRFIKFMLPFFLTSLRMWDRTSALRVDKFIANSQTVAKRIKKYYEREADIMYPAVDCSKFYISPTVGNYYLAGGRLVAYKRFDLAIEVFNRLKLPLVIFGTGPYEDRLRKMAKSNVKFLGHISDDEKSKLLSQCIAFIHPQLEDLGLLPLEVMASGRPVVAYGRGGALETVVEGKTGTFFHEQSWEALLDAMLNFKPEQFNAQEIRAWAEQFDLQPFKKRIKEYVESAYGEFTAGTRNVKLL</sequence>
<dbReference type="InterPro" id="IPR050194">
    <property type="entry name" value="Glycosyltransferase_grp1"/>
</dbReference>
<organism evidence="3 4">
    <name type="scientific">Candidatus Uhrbacteria bacterium RIFCSPLOWO2_01_FULL_47_24</name>
    <dbReference type="NCBI Taxonomy" id="1802401"/>
    <lineage>
        <taxon>Bacteria</taxon>
        <taxon>Candidatus Uhriibacteriota</taxon>
    </lineage>
</organism>
<dbReference type="Pfam" id="PF00534">
    <property type="entry name" value="Glycos_transf_1"/>
    <property type="match status" value="1"/>
</dbReference>
<accession>A0A1F7UP03</accession>
<dbReference type="STRING" id="1802401.A3B21_01060"/>
<reference evidence="3 4" key="1">
    <citation type="journal article" date="2016" name="Nat. Commun.">
        <title>Thousands of microbial genomes shed light on interconnected biogeochemical processes in an aquifer system.</title>
        <authorList>
            <person name="Anantharaman K."/>
            <person name="Brown C.T."/>
            <person name="Hug L.A."/>
            <person name="Sharon I."/>
            <person name="Castelle C.J."/>
            <person name="Probst A.J."/>
            <person name="Thomas B.C."/>
            <person name="Singh A."/>
            <person name="Wilkins M.J."/>
            <person name="Karaoz U."/>
            <person name="Brodie E.L."/>
            <person name="Williams K.H."/>
            <person name="Hubbard S.S."/>
            <person name="Banfield J.F."/>
        </authorList>
    </citation>
    <scope>NUCLEOTIDE SEQUENCE [LARGE SCALE GENOMIC DNA]</scope>
</reference>
<evidence type="ECO:0000313" key="4">
    <source>
        <dbReference type="Proteomes" id="UP000176897"/>
    </source>
</evidence>
<dbReference type="Gene3D" id="3.40.50.2000">
    <property type="entry name" value="Glycogen Phosphorylase B"/>
    <property type="match status" value="2"/>
</dbReference>
<dbReference type="PANTHER" id="PTHR45947">
    <property type="entry name" value="SULFOQUINOVOSYL TRANSFERASE SQD2"/>
    <property type="match status" value="1"/>
</dbReference>
<dbReference type="InterPro" id="IPR028098">
    <property type="entry name" value="Glyco_trans_4-like_N"/>
</dbReference>
<dbReference type="EMBL" id="MGEJ01000019">
    <property type="protein sequence ID" value="OGL79979.1"/>
    <property type="molecule type" value="Genomic_DNA"/>
</dbReference>
<feature type="domain" description="Glycosyltransferase subfamily 4-like N-terminal" evidence="2">
    <location>
        <begin position="14"/>
        <end position="188"/>
    </location>
</feature>
<proteinExistence type="predicted"/>
<evidence type="ECO:0000259" key="1">
    <source>
        <dbReference type="Pfam" id="PF00534"/>
    </source>
</evidence>
<dbReference type="PANTHER" id="PTHR45947:SF3">
    <property type="entry name" value="SULFOQUINOVOSYL TRANSFERASE SQD2"/>
    <property type="match status" value="1"/>
</dbReference>
<dbReference type="Pfam" id="PF13439">
    <property type="entry name" value="Glyco_transf_4"/>
    <property type="match status" value="1"/>
</dbReference>
<gene>
    <name evidence="3" type="ORF">A3B21_01060</name>
</gene>
<dbReference type="Proteomes" id="UP000176897">
    <property type="component" value="Unassembled WGS sequence"/>
</dbReference>